<reference evidence="2" key="2">
    <citation type="submission" date="2015-01" db="EMBL/GenBank/DDBJ databases">
        <title>Evolutionary Origins and Diversification of the Mycorrhizal Mutualists.</title>
        <authorList>
            <consortium name="DOE Joint Genome Institute"/>
            <consortium name="Mycorrhizal Genomics Consortium"/>
            <person name="Kohler A."/>
            <person name="Kuo A."/>
            <person name="Nagy L.G."/>
            <person name="Floudas D."/>
            <person name="Copeland A."/>
            <person name="Barry K.W."/>
            <person name="Cichocki N."/>
            <person name="Veneault-Fourrey C."/>
            <person name="LaButti K."/>
            <person name="Lindquist E.A."/>
            <person name="Lipzen A."/>
            <person name="Lundell T."/>
            <person name="Morin E."/>
            <person name="Murat C."/>
            <person name="Riley R."/>
            <person name="Ohm R."/>
            <person name="Sun H."/>
            <person name="Tunlid A."/>
            <person name="Henrissat B."/>
            <person name="Grigoriev I.V."/>
            <person name="Hibbett D.S."/>
            <person name="Martin F."/>
        </authorList>
    </citation>
    <scope>NUCLEOTIDE SEQUENCE [LARGE SCALE GENOMIC DNA]</scope>
    <source>
        <strain evidence="2">F 1598</strain>
    </source>
</reference>
<dbReference type="EMBL" id="KN833013">
    <property type="protein sequence ID" value="KIM78849.1"/>
    <property type="molecule type" value="Genomic_DNA"/>
</dbReference>
<proteinExistence type="predicted"/>
<reference evidence="1 2" key="1">
    <citation type="submission" date="2014-04" db="EMBL/GenBank/DDBJ databases">
        <authorList>
            <consortium name="DOE Joint Genome Institute"/>
            <person name="Kuo A."/>
            <person name="Tarkka M."/>
            <person name="Buscot F."/>
            <person name="Kohler A."/>
            <person name="Nagy L.G."/>
            <person name="Floudas D."/>
            <person name="Copeland A."/>
            <person name="Barry K.W."/>
            <person name="Cichocki N."/>
            <person name="Veneault-Fourrey C."/>
            <person name="LaButti K."/>
            <person name="Lindquist E.A."/>
            <person name="Lipzen A."/>
            <person name="Lundell T."/>
            <person name="Morin E."/>
            <person name="Murat C."/>
            <person name="Sun H."/>
            <person name="Tunlid A."/>
            <person name="Henrissat B."/>
            <person name="Grigoriev I.V."/>
            <person name="Hibbett D.S."/>
            <person name="Martin F."/>
            <person name="Nordberg H.P."/>
            <person name="Cantor M.N."/>
            <person name="Hua S.X."/>
        </authorList>
    </citation>
    <scope>NUCLEOTIDE SEQUENCE [LARGE SCALE GENOMIC DNA]</scope>
    <source>
        <strain evidence="1 2">F 1598</strain>
    </source>
</reference>
<dbReference type="Proteomes" id="UP000054166">
    <property type="component" value="Unassembled WGS sequence"/>
</dbReference>
<dbReference type="AlphaFoldDB" id="A0A0C3FG91"/>
<name>A0A0C3FG91_PILCF</name>
<dbReference type="InParanoid" id="A0A0C3FG91"/>
<accession>A0A0C3FG91</accession>
<evidence type="ECO:0000313" key="1">
    <source>
        <dbReference type="EMBL" id="KIM78849.1"/>
    </source>
</evidence>
<evidence type="ECO:0000313" key="2">
    <source>
        <dbReference type="Proteomes" id="UP000054166"/>
    </source>
</evidence>
<protein>
    <submittedName>
        <fullName evidence="1">Uncharacterized protein</fullName>
    </submittedName>
</protein>
<keyword evidence="2" id="KW-1185">Reference proteome</keyword>
<organism evidence="1 2">
    <name type="scientific">Piloderma croceum (strain F 1598)</name>
    <dbReference type="NCBI Taxonomy" id="765440"/>
    <lineage>
        <taxon>Eukaryota</taxon>
        <taxon>Fungi</taxon>
        <taxon>Dikarya</taxon>
        <taxon>Basidiomycota</taxon>
        <taxon>Agaricomycotina</taxon>
        <taxon>Agaricomycetes</taxon>
        <taxon>Agaricomycetidae</taxon>
        <taxon>Atheliales</taxon>
        <taxon>Atheliaceae</taxon>
        <taxon>Piloderma</taxon>
    </lineage>
</organism>
<sequence>MQVIVINLRVAMSNEGAVRWINCVNKDVISCKTMRKCVHNVSRYGWRRSSYGRMSHSLSARKSSLRFPVAF</sequence>
<dbReference type="HOGENOM" id="CLU_2740936_0_0_1"/>
<gene>
    <name evidence="1" type="ORF">PILCRDRAFT_577081</name>
</gene>